<feature type="domain" description="DUF4219" evidence="1">
    <location>
        <begin position="15"/>
        <end position="41"/>
    </location>
</feature>
<evidence type="ECO:0000313" key="3">
    <source>
        <dbReference type="Proteomes" id="UP001396334"/>
    </source>
</evidence>
<accession>A0ABR2SSH0</accession>
<evidence type="ECO:0000259" key="1">
    <source>
        <dbReference type="Pfam" id="PF13961"/>
    </source>
</evidence>
<dbReference type="InterPro" id="IPR025314">
    <property type="entry name" value="DUF4219"/>
</dbReference>
<evidence type="ECO:0000313" key="2">
    <source>
        <dbReference type="EMBL" id="KAK9028216.1"/>
    </source>
</evidence>
<protein>
    <recommendedName>
        <fullName evidence="1">DUF4219 domain-containing protein</fullName>
    </recommendedName>
</protein>
<dbReference type="Pfam" id="PF13961">
    <property type="entry name" value="DUF4219"/>
    <property type="match status" value="1"/>
</dbReference>
<organism evidence="2 3">
    <name type="scientific">Hibiscus sabdariffa</name>
    <name type="common">roselle</name>
    <dbReference type="NCBI Taxonomy" id="183260"/>
    <lineage>
        <taxon>Eukaryota</taxon>
        <taxon>Viridiplantae</taxon>
        <taxon>Streptophyta</taxon>
        <taxon>Embryophyta</taxon>
        <taxon>Tracheophyta</taxon>
        <taxon>Spermatophyta</taxon>
        <taxon>Magnoliopsida</taxon>
        <taxon>eudicotyledons</taxon>
        <taxon>Gunneridae</taxon>
        <taxon>Pentapetalae</taxon>
        <taxon>rosids</taxon>
        <taxon>malvids</taxon>
        <taxon>Malvales</taxon>
        <taxon>Malvaceae</taxon>
        <taxon>Malvoideae</taxon>
        <taxon>Hibiscus</taxon>
    </lineage>
</organism>
<comment type="caution">
    <text evidence="2">The sequence shown here is derived from an EMBL/GenBank/DDBJ whole genome shotgun (WGS) entry which is preliminary data.</text>
</comment>
<dbReference type="PANTHER" id="PTHR35317">
    <property type="entry name" value="OS04G0629600 PROTEIN"/>
    <property type="match status" value="1"/>
</dbReference>
<sequence>MEGESNFSFIAPPTFDGDNYPVWAIRMETYMEAVDLWEAVKDDYEIPPFPTNPTVAQIKAQKEKKTRKAKAKACLFAAASPTIFTRIMSLKSAKEI</sequence>
<keyword evidence="3" id="KW-1185">Reference proteome</keyword>
<dbReference type="EMBL" id="JBBPBN010000012">
    <property type="protein sequence ID" value="KAK9028216.1"/>
    <property type="molecule type" value="Genomic_DNA"/>
</dbReference>
<dbReference type="Proteomes" id="UP001396334">
    <property type="component" value="Unassembled WGS sequence"/>
</dbReference>
<proteinExistence type="predicted"/>
<name>A0ABR2SSH0_9ROSI</name>
<dbReference type="PANTHER" id="PTHR35317:SF11">
    <property type="entry name" value="CCHC-TYPE DOMAIN-CONTAINING PROTEIN"/>
    <property type="match status" value="1"/>
</dbReference>
<gene>
    <name evidence="2" type="ORF">V6N11_068026</name>
</gene>
<reference evidence="2 3" key="1">
    <citation type="journal article" date="2024" name="G3 (Bethesda)">
        <title>Genome assembly of Hibiscus sabdariffa L. provides insights into metabolisms of medicinal natural products.</title>
        <authorList>
            <person name="Kim T."/>
        </authorList>
    </citation>
    <scope>NUCLEOTIDE SEQUENCE [LARGE SCALE GENOMIC DNA]</scope>
    <source>
        <strain evidence="2">TK-2024</strain>
        <tissue evidence="2">Old leaves</tissue>
    </source>
</reference>